<dbReference type="AlphaFoldDB" id="A0A7I7M4F5"/>
<dbReference type="KEGG" id="mpsc:MPSYJ_05050"/>
<name>A0A7I7M4F5_9MYCO</name>
<reference evidence="1 2" key="1">
    <citation type="journal article" date="2019" name="Emerg. Microbes Infect.">
        <title>Comprehensive subspecies identification of 175 nontuberculous mycobacteria species based on 7547 genomic profiles.</title>
        <authorList>
            <person name="Matsumoto Y."/>
            <person name="Kinjo T."/>
            <person name="Motooka D."/>
            <person name="Nabeya D."/>
            <person name="Jung N."/>
            <person name="Uechi K."/>
            <person name="Horii T."/>
            <person name="Iida T."/>
            <person name="Fujita J."/>
            <person name="Nakamura S."/>
        </authorList>
    </citation>
    <scope>NUCLEOTIDE SEQUENCE [LARGE SCALE GENOMIC DNA]</scope>
    <source>
        <strain evidence="1 2">JCM 13323</strain>
    </source>
</reference>
<organism evidence="1 2">
    <name type="scientific">Mycolicibacterium psychrotolerans</name>
    <dbReference type="NCBI Taxonomy" id="216929"/>
    <lineage>
        <taxon>Bacteria</taxon>
        <taxon>Bacillati</taxon>
        <taxon>Actinomycetota</taxon>
        <taxon>Actinomycetes</taxon>
        <taxon>Mycobacteriales</taxon>
        <taxon>Mycobacteriaceae</taxon>
        <taxon>Mycolicibacterium</taxon>
    </lineage>
</organism>
<dbReference type="Proteomes" id="UP000466514">
    <property type="component" value="Chromosome"/>
</dbReference>
<evidence type="ECO:0000313" key="2">
    <source>
        <dbReference type="Proteomes" id="UP000466514"/>
    </source>
</evidence>
<keyword evidence="2" id="KW-1185">Reference proteome</keyword>
<gene>
    <name evidence="1" type="ORF">MPSYJ_05050</name>
</gene>
<proteinExistence type="predicted"/>
<dbReference type="EMBL" id="AP022574">
    <property type="protein sequence ID" value="BBX67044.1"/>
    <property type="molecule type" value="Genomic_DNA"/>
</dbReference>
<evidence type="ECO:0000313" key="1">
    <source>
        <dbReference type="EMBL" id="BBX67044.1"/>
    </source>
</evidence>
<accession>A0A7I7M4F5</accession>
<sequence>MVNTVTGTQIGKTLAFAGGNYGSSSVFSPDRAHALIVTTQANWLSLTSTARVSILKIA</sequence>
<protein>
    <submittedName>
        <fullName evidence="1">Uncharacterized protein</fullName>
    </submittedName>
</protein>